<proteinExistence type="inferred from homology"/>
<gene>
    <name evidence="14" type="ORF">OKA104_LOCUS34749</name>
    <name evidence="13" type="ORF">VCS650_LOCUS37280</name>
</gene>
<evidence type="ECO:0000256" key="9">
    <source>
        <dbReference type="ARBA" id="ARBA00022989"/>
    </source>
</evidence>
<dbReference type="SFLD" id="SFLDG00002">
    <property type="entry name" value="C1.7:_P-type_atpase_like"/>
    <property type="match status" value="1"/>
</dbReference>
<dbReference type="Proteomes" id="UP000663891">
    <property type="component" value="Unassembled WGS sequence"/>
</dbReference>
<evidence type="ECO:0000256" key="10">
    <source>
        <dbReference type="ARBA" id="ARBA00023136"/>
    </source>
</evidence>
<dbReference type="Pfam" id="PF00702">
    <property type="entry name" value="Hydrolase"/>
    <property type="match status" value="1"/>
</dbReference>
<dbReference type="InterPro" id="IPR023214">
    <property type="entry name" value="HAD_sf"/>
</dbReference>
<evidence type="ECO:0000259" key="12">
    <source>
        <dbReference type="Pfam" id="PF00122"/>
    </source>
</evidence>
<evidence type="ECO:0000256" key="11">
    <source>
        <dbReference type="SAM" id="Phobius"/>
    </source>
</evidence>
<keyword evidence="6" id="KW-0547">Nucleotide-binding</keyword>
<dbReference type="InterPro" id="IPR044492">
    <property type="entry name" value="P_typ_ATPase_HD_dom"/>
</dbReference>
<dbReference type="PRINTS" id="PR00120">
    <property type="entry name" value="HATPASE"/>
</dbReference>
<dbReference type="Gene3D" id="3.40.50.1000">
    <property type="entry name" value="HAD superfamily/HAD-like"/>
    <property type="match status" value="2"/>
</dbReference>
<evidence type="ECO:0000256" key="1">
    <source>
        <dbReference type="ARBA" id="ARBA00004141"/>
    </source>
</evidence>
<dbReference type="SFLD" id="SFLDS00003">
    <property type="entry name" value="Haloacid_Dehalogenase"/>
    <property type="match status" value="1"/>
</dbReference>
<dbReference type="EMBL" id="CAJOAY010004813">
    <property type="protein sequence ID" value="CAF4084167.1"/>
    <property type="molecule type" value="Genomic_DNA"/>
</dbReference>
<evidence type="ECO:0000256" key="2">
    <source>
        <dbReference type="ARBA" id="ARBA00008804"/>
    </source>
</evidence>
<dbReference type="PANTHER" id="PTHR42861">
    <property type="entry name" value="CALCIUM-TRANSPORTING ATPASE"/>
    <property type="match status" value="1"/>
</dbReference>
<protein>
    <recommendedName>
        <fullName evidence="3">P-type Ca(2+) transporter</fullName>
        <ecNumber evidence="3">7.2.2.10</ecNumber>
    </recommendedName>
</protein>
<comment type="subcellular location">
    <subcellularLocation>
        <location evidence="1">Membrane</location>
        <topology evidence="1">Multi-pass membrane protein</topology>
    </subcellularLocation>
</comment>
<dbReference type="GO" id="GO:0005388">
    <property type="term" value="F:P-type calcium transporter activity"/>
    <property type="evidence" value="ECO:0007669"/>
    <property type="project" value="UniProtKB-EC"/>
</dbReference>
<dbReference type="InterPro" id="IPR018303">
    <property type="entry name" value="ATPase_P-typ_P_site"/>
</dbReference>
<dbReference type="GO" id="GO:0005524">
    <property type="term" value="F:ATP binding"/>
    <property type="evidence" value="ECO:0007669"/>
    <property type="project" value="UniProtKB-KW"/>
</dbReference>
<dbReference type="SUPFAM" id="SSF56784">
    <property type="entry name" value="HAD-like"/>
    <property type="match status" value="1"/>
</dbReference>
<dbReference type="InterPro" id="IPR059000">
    <property type="entry name" value="ATPase_P-type_domA"/>
</dbReference>
<dbReference type="Gene3D" id="1.20.1110.10">
    <property type="entry name" value="Calcium-transporting ATPase, transmembrane domain"/>
    <property type="match status" value="2"/>
</dbReference>
<evidence type="ECO:0000256" key="4">
    <source>
        <dbReference type="ARBA" id="ARBA00022553"/>
    </source>
</evidence>
<dbReference type="InterPro" id="IPR008250">
    <property type="entry name" value="ATPase_P-typ_transduc_dom_A_sf"/>
</dbReference>
<reference evidence="13" key="1">
    <citation type="submission" date="2021-02" db="EMBL/GenBank/DDBJ databases">
        <authorList>
            <person name="Nowell W R."/>
        </authorList>
    </citation>
    <scope>NUCLEOTIDE SEQUENCE</scope>
</reference>
<dbReference type="InterPro" id="IPR023298">
    <property type="entry name" value="ATPase_P-typ_TM_dom_sf"/>
</dbReference>
<dbReference type="SUPFAM" id="SSF81665">
    <property type="entry name" value="Calcium ATPase, transmembrane domain M"/>
    <property type="match status" value="1"/>
</dbReference>
<evidence type="ECO:0000313" key="13">
    <source>
        <dbReference type="EMBL" id="CAF1413755.1"/>
    </source>
</evidence>
<dbReference type="AlphaFoldDB" id="A0A815LXH7"/>
<evidence type="ECO:0000256" key="8">
    <source>
        <dbReference type="ARBA" id="ARBA00022967"/>
    </source>
</evidence>
<evidence type="ECO:0000256" key="7">
    <source>
        <dbReference type="ARBA" id="ARBA00022840"/>
    </source>
</evidence>
<dbReference type="OrthoDB" id="432719at2759"/>
<dbReference type="FunFam" id="2.70.150.10:FF:000042">
    <property type="entry name" value="Plasma membrane ATPase"/>
    <property type="match status" value="1"/>
</dbReference>
<feature type="domain" description="P-type ATPase A" evidence="12">
    <location>
        <begin position="58"/>
        <end position="152"/>
    </location>
</feature>
<sequence length="629" mass="69414">MILSAIIIIVVGNGGDKPSNWEVFIGIVVNIFTNAVISFITQRNVEYKVKGLMQESGAEAKVKQNGEWEVIDAAELVPSDIIGIRFGDVVPADSRLITIMKMILIDQATFTGESLPVNKLIDDEIFAGSVCQQGEAAAIVIGTGLNILFGRINMIASNVRNRGSHLQQILRFIGNYFLIIFLIFVIAKILVMYAGFHYNYRRGVNNLFVILLGYVSLAMTTVLSVILAVAIEELASVTILCTDKTGTLTLNKLSIDTSNIKKYSDVEIDDIIHYAAIASQMENQDAIDACIIEACDDIKKIREDIKELEFKSFDSIDKRTEITYRMINDGSLHRISKGLRALPIAIEDISSGHFGDEGNGFKLIGLLPIYDSLCLDTKEAIEQVLKLGVTTKIITGNQLAITKEIGRCLGIGDNIFSSEILTDGPSLESAYRDIDDIILHADGFAGVYPEHKSKIIERLQNLEYGVAMIGDGVNDAPALSKANVFILAVLNDSALIAISNDRVYPSSYPNSFFFIECPSLILVGAFILAQLIATFIAVYANWNFTNIAGCGWSWAGILWVWNIIWFFSLDFLKFGLRAYFEPLSEKRAITETLLNNFSTNLQETRRSTMSSGDDAARIVIDSNIHHAPK</sequence>
<evidence type="ECO:0000313" key="15">
    <source>
        <dbReference type="Proteomes" id="UP000663891"/>
    </source>
</evidence>
<feature type="transmembrane region" description="Helical" evidence="11">
    <location>
        <begin position="176"/>
        <end position="196"/>
    </location>
</feature>
<dbReference type="PRINTS" id="PR00119">
    <property type="entry name" value="CATATPASE"/>
</dbReference>
<dbReference type="SFLD" id="SFLDF00027">
    <property type="entry name" value="p-type_atpase"/>
    <property type="match status" value="1"/>
</dbReference>
<keyword evidence="7" id="KW-0067">ATP-binding</keyword>
<dbReference type="EC" id="7.2.2.10" evidence="3"/>
<evidence type="ECO:0000313" key="14">
    <source>
        <dbReference type="EMBL" id="CAF4084167.1"/>
    </source>
</evidence>
<dbReference type="GO" id="GO:0016887">
    <property type="term" value="F:ATP hydrolysis activity"/>
    <property type="evidence" value="ECO:0007669"/>
    <property type="project" value="InterPro"/>
</dbReference>
<feature type="transmembrane region" description="Helical" evidence="11">
    <location>
        <begin position="520"/>
        <end position="540"/>
    </location>
</feature>
<dbReference type="SUPFAM" id="SSF81653">
    <property type="entry name" value="Calcium ATPase, transduction domain A"/>
    <property type="match status" value="1"/>
</dbReference>
<dbReference type="InterPro" id="IPR036412">
    <property type="entry name" value="HAD-like_sf"/>
</dbReference>
<organism evidence="13 15">
    <name type="scientific">Adineta steineri</name>
    <dbReference type="NCBI Taxonomy" id="433720"/>
    <lineage>
        <taxon>Eukaryota</taxon>
        <taxon>Metazoa</taxon>
        <taxon>Spiralia</taxon>
        <taxon>Gnathifera</taxon>
        <taxon>Rotifera</taxon>
        <taxon>Eurotatoria</taxon>
        <taxon>Bdelloidea</taxon>
        <taxon>Adinetida</taxon>
        <taxon>Adinetidae</taxon>
        <taxon>Adineta</taxon>
    </lineage>
</organism>
<comment type="caution">
    <text evidence="13">The sequence shown here is derived from an EMBL/GenBank/DDBJ whole genome shotgun (WGS) entry which is preliminary data.</text>
</comment>
<dbReference type="Gene3D" id="2.70.150.10">
    <property type="entry name" value="Calcium-transporting ATPase, cytoplasmic transduction domain A"/>
    <property type="match status" value="1"/>
</dbReference>
<dbReference type="GO" id="GO:0016020">
    <property type="term" value="C:membrane"/>
    <property type="evidence" value="ECO:0007669"/>
    <property type="project" value="UniProtKB-SubCell"/>
</dbReference>
<name>A0A815LXH7_9BILA</name>
<keyword evidence="5 11" id="KW-0812">Transmembrane</keyword>
<dbReference type="EMBL" id="CAJNON010000990">
    <property type="protein sequence ID" value="CAF1413755.1"/>
    <property type="molecule type" value="Genomic_DNA"/>
</dbReference>
<keyword evidence="4" id="KW-0597">Phosphoprotein</keyword>
<keyword evidence="9 11" id="KW-1133">Transmembrane helix</keyword>
<dbReference type="InterPro" id="IPR023299">
    <property type="entry name" value="ATPase_P-typ_cyto_dom_N"/>
</dbReference>
<evidence type="ECO:0000256" key="6">
    <source>
        <dbReference type="ARBA" id="ARBA00022741"/>
    </source>
</evidence>
<keyword evidence="8" id="KW-1278">Translocase</keyword>
<dbReference type="NCBIfam" id="TIGR01494">
    <property type="entry name" value="ATPase_P-type"/>
    <property type="match status" value="1"/>
</dbReference>
<keyword evidence="10 11" id="KW-0472">Membrane</keyword>
<dbReference type="Pfam" id="PF00122">
    <property type="entry name" value="E1-E2_ATPase"/>
    <property type="match status" value="1"/>
</dbReference>
<dbReference type="Gene3D" id="3.40.1110.10">
    <property type="entry name" value="Calcium-transporting ATPase, cytoplasmic domain N"/>
    <property type="match status" value="2"/>
</dbReference>
<dbReference type="Proteomes" id="UP000663881">
    <property type="component" value="Unassembled WGS sequence"/>
</dbReference>
<evidence type="ECO:0000256" key="5">
    <source>
        <dbReference type="ARBA" id="ARBA00022692"/>
    </source>
</evidence>
<dbReference type="InterPro" id="IPR001757">
    <property type="entry name" value="P_typ_ATPase"/>
</dbReference>
<evidence type="ECO:0000256" key="3">
    <source>
        <dbReference type="ARBA" id="ARBA00012790"/>
    </source>
</evidence>
<dbReference type="PROSITE" id="PS00154">
    <property type="entry name" value="ATPASE_E1_E2"/>
    <property type="match status" value="1"/>
</dbReference>
<feature type="transmembrane region" description="Helical" evidence="11">
    <location>
        <begin position="208"/>
        <end position="231"/>
    </location>
</feature>
<feature type="transmembrane region" description="Helical" evidence="11">
    <location>
        <begin position="552"/>
        <end position="572"/>
    </location>
</feature>
<comment type="similarity">
    <text evidence="2">Belongs to the cation transport ATPase (P-type) (TC 3.A.3) family. Type IIIA subfamily.</text>
</comment>
<accession>A0A815LXH7</accession>